<reference evidence="2 3" key="1">
    <citation type="submission" date="2024-04" db="EMBL/GenBank/DDBJ databases">
        <title>Draft genome sequence of Sessilibacter corallicola NBRC 116591.</title>
        <authorList>
            <person name="Miyakawa T."/>
            <person name="Kusuya Y."/>
            <person name="Miura T."/>
        </authorList>
    </citation>
    <scope>NUCLEOTIDE SEQUENCE [LARGE SCALE GENOMIC DNA]</scope>
    <source>
        <strain evidence="2 3">KU-00831-HH</strain>
    </source>
</reference>
<accession>A0ABQ0A4Q0</accession>
<evidence type="ECO:0000256" key="1">
    <source>
        <dbReference type="SAM" id="MobiDB-lite"/>
    </source>
</evidence>
<dbReference type="EMBL" id="BAABWN010000001">
    <property type="protein sequence ID" value="GAA6166623.1"/>
    <property type="molecule type" value="Genomic_DNA"/>
</dbReference>
<dbReference type="Proteomes" id="UP001465153">
    <property type="component" value="Unassembled WGS sequence"/>
</dbReference>
<dbReference type="RefSeq" id="WP_353301508.1">
    <property type="nucleotide sequence ID" value="NZ_BAABWN010000001.1"/>
</dbReference>
<name>A0ABQ0A4Q0_9GAMM</name>
<dbReference type="InterPro" id="IPR032871">
    <property type="entry name" value="AHH_dom_containing"/>
</dbReference>
<gene>
    <name evidence="2" type="ORF">NBRC116591_04330</name>
</gene>
<comment type="caution">
    <text evidence="2">The sequence shown here is derived from an EMBL/GenBank/DDBJ whole genome shotgun (WGS) entry which is preliminary data.</text>
</comment>
<organism evidence="2 3">
    <name type="scientific">Sessilibacter corallicola</name>
    <dbReference type="NCBI Taxonomy" id="2904075"/>
    <lineage>
        <taxon>Bacteria</taxon>
        <taxon>Pseudomonadati</taxon>
        <taxon>Pseudomonadota</taxon>
        <taxon>Gammaproteobacteria</taxon>
        <taxon>Cellvibrionales</taxon>
        <taxon>Cellvibrionaceae</taxon>
        <taxon>Sessilibacter</taxon>
    </lineage>
</organism>
<sequence length="193" mass="22181">MYPDIKPPFNHVQRLLIDFAKKDKPTVADFAAIGTLGAMYDKLDQYRIEGMQMSAAQLEVEKHKSSRLAEHMKKSGDPRPSSRCDCHAIVSGNMAKAIQIRAILAWLKVRIDDPVNGCWLPRDWADRSSMPNHLRNAVPHRRIHHEKYYEWLDRLISYSTIKNTRQLIQALRMVRTLLQSGAVPPQVMPQTGR</sequence>
<protein>
    <submittedName>
        <fullName evidence="2">Uncharacterized protein</fullName>
    </submittedName>
</protein>
<dbReference type="Pfam" id="PF14412">
    <property type="entry name" value="AHH"/>
    <property type="match status" value="1"/>
</dbReference>
<evidence type="ECO:0000313" key="2">
    <source>
        <dbReference type="EMBL" id="GAA6166623.1"/>
    </source>
</evidence>
<keyword evidence="3" id="KW-1185">Reference proteome</keyword>
<proteinExistence type="predicted"/>
<evidence type="ECO:0000313" key="3">
    <source>
        <dbReference type="Proteomes" id="UP001465153"/>
    </source>
</evidence>
<feature type="region of interest" description="Disordered" evidence="1">
    <location>
        <begin position="64"/>
        <end position="83"/>
    </location>
</feature>